<dbReference type="SMART" id="SM00260">
    <property type="entry name" value="CheW"/>
    <property type="match status" value="1"/>
</dbReference>
<dbReference type="STRING" id="645990.SAMN00120144_2002"/>
<dbReference type="GO" id="GO:0006935">
    <property type="term" value="P:chemotaxis"/>
    <property type="evidence" value="ECO:0007669"/>
    <property type="project" value="InterPro"/>
</dbReference>
<dbReference type="GO" id="GO:0007165">
    <property type="term" value="P:signal transduction"/>
    <property type="evidence" value="ECO:0007669"/>
    <property type="project" value="InterPro"/>
</dbReference>
<dbReference type="Gene3D" id="2.30.30.40">
    <property type="entry name" value="SH3 Domains"/>
    <property type="match status" value="1"/>
</dbReference>
<gene>
    <name evidence="2" type="ORF">SAMN00120144_2002</name>
</gene>
<dbReference type="Pfam" id="PF01584">
    <property type="entry name" value="CheW"/>
    <property type="match status" value="1"/>
</dbReference>
<accession>A0A1W1W438</accession>
<dbReference type="EMBL" id="FWWW01000100">
    <property type="protein sequence ID" value="SMC00388.1"/>
    <property type="molecule type" value="Genomic_DNA"/>
</dbReference>
<name>A0A1W1W438_9BACT</name>
<dbReference type="PANTHER" id="PTHR22617">
    <property type="entry name" value="CHEMOTAXIS SENSOR HISTIDINE KINASE-RELATED"/>
    <property type="match status" value="1"/>
</dbReference>
<sequence length="185" mass="20862">MLLIRMDSSKPILTLCMPEIESSNEKKVVKQQALIQLIVFRLGREEYGIRIEQVKEVTVTPEIARMPKTPPFVKGIANLRGDIIAIIDLEERFQLRSITEALPATTYTLAIEAKDYTIGLVVREVPQPLSIPVSIIEKAPEFIQDANIQDKYIEGIAKLDGRIIIVLDMLKLLTPTEIMQLQPKA</sequence>
<dbReference type="InterPro" id="IPR036061">
    <property type="entry name" value="CheW-like_dom_sf"/>
</dbReference>
<reference evidence="2 3" key="1">
    <citation type="submission" date="2017-04" db="EMBL/GenBank/DDBJ databases">
        <authorList>
            <person name="Afonso C.L."/>
            <person name="Miller P.J."/>
            <person name="Scott M.A."/>
            <person name="Spackman E."/>
            <person name="Goraichik I."/>
            <person name="Dimitrov K.M."/>
            <person name="Suarez D.L."/>
            <person name="Swayne D.E."/>
        </authorList>
    </citation>
    <scope>NUCLEOTIDE SEQUENCE [LARGE SCALE GENOMIC DNA]</scope>
    <source>
        <strain evidence="2 3">DSM 11622</strain>
    </source>
</reference>
<keyword evidence="3" id="KW-1185">Reference proteome</keyword>
<proteinExistence type="predicted"/>
<evidence type="ECO:0000313" key="3">
    <source>
        <dbReference type="Proteomes" id="UP000192266"/>
    </source>
</evidence>
<evidence type="ECO:0000313" key="2">
    <source>
        <dbReference type="EMBL" id="SMC00388.1"/>
    </source>
</evidence>
<dbReference type="PANTHER" id="PTHR22617:SF23">
    <property type="entry name" value="CHEMOTAXIS PROTEIN CHEW"/>
    <property type="match status" value="1"/>
</dbReference>
<dbReference type="PROSITE" id="PS50851">
    <property type="entry name" value="CHEW"/>
    <property type="match status" value="1"/>
</dbReference>
<dbReference type="Gene3D" id="2.40.50.180">
    <property type="entry name" value="CheA-289, Domain 4"/>
    <property type="match status" value="1"/>
</dbReference>
<dbReference type="AlphaFoldDB" id="A0A1W1W438"/>
<feature type="domain" description="CheW-like" evidence="1">
    <location>
        <begin position="34"/>
        <end position="178"/>
    </location>
</feature>
<dbReference type="GO" id="GO:0005829">
    <property type="term" value="C:cytosol"/>
    <property type="evidence" value="ECO:0007669"/>
    <property type="project" value="TreeGrafter"/>
</dbReference>
<dbReference type="InterPro" id="IPR039315">
    <property type="entry name" value="CheW"/>
</dbReference>
<dbReference type="Proteomes" id="UP000192266">
    <property type="component" value="Unassembled WGS sequence"/>
</dbReference>
<dbReference type="SUPFAM" id="SSF50341">
    <property type="entry name" value="CheW-like"/>
    <property type="match status" value="1"/>
</dbReference>
<evidence type="ECO:0000259" key="1">
    <source>
        <dbReference type="PROSITE" id="PS50851"/>
    </source>
</evidence>
<organism evidence="2 3">
    <name type="scientific">Hymenobacter roseosalivarius DSM 11622</name>
    <dbReference type="NCBI Taxonomy" id="645990"/>
    <lineage>
        <taxon>Bacteria</taxon>
        <taxon>Pseudomonadati</taxon>
        <taxon>Bacteroidota</taxon>
        <taxon>Cytophagia</taxon>
        <taxon>Cytophagales</taxon>
        <taxon>Hymenobacteraceae</taxon>
        <taxon>Hymenobacter</taxon>
    </lineage>
</organism>
<protein>
    <submittedName>
        <fullName evidence="2">CheW protein</fullName>
    </submittedName>
</protein>
<dbReference type="InterPro" id="IPR002545">
    <property type="entry name" value="CheW-lke_dom"/>
</dbReference>